<dbReference type="SUPFAM" id="SSF51735">
    <property type="entry name" value="NAD(P)-binding Rossmann-fold domains"/>
    <property type="match status" value="1"/>
</dbReference>
<evidence type="ECO:0000256" key="1">
    <source>
        <dbReference type="ARBA" id="ARBA00009353"/>
    </source>
</evidence>
<keyword evidence="5" id="KW-1185">Reference proteome</keyword>
<dbReference type="InterPro" id="IPR001509">
    <property type="entry name" value="Epimerase_deHydtase"/>
</dbReference>
<evidence type="ECO:0000313" key="4">
    <source>
        <dbReference type="EMBL" id="MDI1231699.1"/>
    </source>
</evidence>
<feature type="domain" description="NAD-dependent epimerase/dehydratase" evidence="2">
    <location>
        <begin position="3"/>
        <end position="214"/>
    </location>
</feature>
<dbReference type="EMBL" id="JAQSDF010000038">
    <property type="protein sequence ID" value="MDI1231699.1"/>
    <property type="molecule type" value="Genomic_DNA"/>
</dbReference>
<dbReference type="PANTHER" id="PTHR11092:SF0">
    <property type="entry name" value="EPIMERASE FAMILY PROTEIN SDR39U1"/>
    <property type="match status" value="1"/>
</dbReference>
<feature type="domain" description="DUF1731" evidence="3">
    <location>
        <begin position="250"/>
        <end position="295"/>
    </location>
</feature>
<dbReference type="Pfam" id="PF01370">
    <property type="entry name" value="Epimerase"/>
    <property type="match status" value="1"/>
</dbReference>
<organism evidence="4 5">
    <name type="scientific">Candidatus Methylobacter titanis</name>
    <dbReference type="NCBI Taxonomy" id="3053457"/>
    <lineage>
        <taxon>Bacteria</taxon>
        <taxon>Pseudomonadati</taxon>
        <taxon>Pseudomonadota</taxon>
        <taxon>Gammaproteobacteria</taxon>
        <taxon>Methylococcales</taxon>
        <taxon>Methylococcaceae</taxon>
        <taxon>Methylobacter</taxon>
    </lineage>
</organism>
<dbReference type="Gene3D" id="3.40.50.720">
    <property type="entry name" value="NAD(P)-binding Rossmann-like Domain"/>
    <property type="match status" value="1"/>
</dbReference>
<sequence length="300" mass="32512">MNILITGGTGFIGSALVKSLIDLGHAVTVLSRSPDKVALICGPGVNTLGSLAQLTTEDSFQVIINLAGAPIVDARWSEARKQLIRASRIDLTEHLVACIARMDVKPELLISGSAIGYYGDQGDTVLTEQSTPYEDFSQQLCADWEAAAKQAEPFDVRVCLIRTGLVIGNGGGFLQRMLPTFRLGLGGRLGDGRQWMSWIHRQDWINIALTMMADATMRGAYNATAPNPVTNAEFTRILAQCLKRPALLPVPACALKIMLGEMSQLVLSSQRVVPERLLTQGFTFQYDDLAAALNEALSHQ</sequence>
<dbReference type="Proteomes" id="UP001160519">
    <property type="component" value="Unassembled WGS sequence"/>
</dbReference>
<name>A0AA43TIP6_9GAMM</name>
<comment type="caution">
    <text evidence="4">The sequence shown here is derived from an EMBL/GenBank/DDBJ whole genome shotgun (WGS) entry which is preliminary data.</text>
</comment>
<dbReference type="InterPro" id="IPR013549">
    <property type="entry name" value="DUF1731"/>
</dbReference>
<dbReference type="InterPro" id="IPR036291">
    <property type="entry name" value="NAD(P)-bd_dom_sf"/>
</dbReference>
<gene>
    <name evidence="4" type="ORF">PSU93_11160</name>
</gene>
<accession>A0AA43TIP6</accession>
<comment type="similarity">
    <text evidence="1">Belongs to the NAD(P)-dependent epimerase/dehydratase family. SDR39U1 subfamily.</text>
</comment>
<dbReference type="PANTHER" id="PTHR11092">
    <property type="entry name" value="SUGAR NUCLEOTIDE EPIMERASE RELATED"/>
    <property type="match status" value="1"/>
</dbReference>
<dbReference type="AlphaFoldDB" id="A0AA43TIP6"/>
<dbReference type="NCBIfam" id="TIGR01777">
    <property type="entry name" value="yfcH"/>
    <property type="match status" value="1"/>
</dbReference>
<evidence type="ECO:0000259" key="3">
    <source>
        <dbReference type="Pfam" id="PF08338"/>
    </source>
</evidence>
<dbReference type="Pfam" id="PF08338">
    <property type="entry name" value="DUF1731"/>
    <property type="match status" value="1"/>
</dbReference>
<evidence type="ECO:0000313" key="5">
    <source>
        <dbReference type="Proteomes" id="UP001160519"/>
    </source>
</evidence>
<proteinExistence type="inferred from homology"/>
<reference evidence="4" key="1">
    <citation type="submission" date="2023-01" db="EMBL/GenBank/DDBJ databases">
        <title>Biogeochemical cycle of methane in antarctic sediments.</title>
        <authorList>
            <person name="Roldan D.M."/>
            <person name="Menes R.J."/>
        </authorList>
    </citation>
    <scope>NUCLEOTIDE SEQUENCE [LARGE SCALE GENOMIC DNA]</scope>
    <source>
        <strain evidence="4">K-2018 MAG008</strain>
    </source>
</reference>
<dbReference type="InterPro" id="IPR010099">
    <property type="entry name" value="SDR39U1"/>
</dbReference>
<evidence type="ECO:0000259" key="2">
    <source>
        <dbReference type="Pfam" id="PF01370"/>
    </source>
</evidence>
<protein>
    <submittedName>
        <fullName evidence="4">TIGR01777 family oxidoreductase</fullName>
    </submittedName>
</protein>